<keyword evidence="4" id="KW-1185">Reference proteome</keyword>
<dbReference type="PANTHER" id="PTHR35469">
    <property type="entry name" value="TRANSMEMBRANE PROTEIN"/>
    <property type="match status" value="1"/>
</dbReference>
<feature type="compositionally biased region" description="Polar residues" evidence="1">
    <location>
        <begin position="42"/>
        <end position="57"/>
    </location>
</feature>
<feature type="transmembrane region" description="Helical" evidence="2">
    <location>
        <begin position="211"/>
        <end position="234"/>
    </location>
</feature>
<protein>
    <submittedName>
        <fullName evidence="3">Uncharacterized protein</fullName>
    </submittedName>
</protein>
<keyword evidence="2" id="KW-0812">Transmembrane</keyword>
<dbReference type="Proteomes" id="UP000215914">
    <property type="component" value="Chromosome 17"/>
</dbReference>
<feature type="compositionally biased region" description="Basic and acidic residues" evidence="1">
    <location>
        <begin position="72"/>
        <end position="83"/>
    </location>
</feature>
<accession>A0A251RMV3</accession>
<evidence type="ECO:0000256" key="1">
    <source>
        <dbReference type="SAM" id="MobiDB-lite"/>
    </source>
</evidence>
<dbReference type="InParanoid" id="A0A251RMV3"/>
<name>A0A251RMV3_HELAN</name>
<gene>
    <name evidence="3" type="ORF">HannXRQ_Chr17g0541731</name>
</gene>
<keyword evidence="2" id="KW-0472">Membrane</keyword>
<dbReference type="AlphaFoldDB" id="A0A251RMV3"/>
<keyword evidence="2" id="KW-1133">Transmembrane helix</keyword>
<evidence type="ECO:0000313" key="3">
    <source>
        <dbReference type="EMBL" id="OTF85607.1"/>
    </source>
</evidence>
<dbReference type="EMBL" id="CM007906">
    <property type="protein sequence ID" value="OTF85607.1"/>
    <property type="molecule type" value="Genomic_DNA"/>
</dbReference>
<dbReference type="FunCoup" id="A0A251RMV3">
    <property type="interactions" value="2521"/>
</dbReference>
<dbReference type="OrthoDB" id="1922492at2759"/>
<reference evidence="4" key="1">
    <citation type="journal article" date="2017" name="Nature">
        <title>The sunflower genome provides insights into oil metabolism, flowering and Asterid evolution.</title>
        <authorList>
            <person name="Badouin H."/>
            <person name="Gouzy J."/>
            <person name="Grassa C.J."/>
            <person name="Murat F."/>
            <person name="Staton S.E."/>
            <person name="Cottret L."/>
            <person name="Lelandais-Briere C."/>
            <person name="Owens G.L."/>
            <person name="Carrere S."/>
            <person name="Mayjonade B."/>
            <person name="Legrand L."/>
            <person name="Gill N."/>
            <person name="Kane N.C."/>
            <person name="Bowers J.E."/>
            <person name="Hubner S."/>
            <person name="Bellec A."/>
            <person name="Berard A."/>
            <person name="Berges H."/>
            <person name="Blanchet N."/>
            <person name="Boniface M.C."/>
            <person name="Brunel D."/>
            <person name="Catrice O."/>
            <person name="Chaidir N."/>
            <person name="Claudel C."/>
            <person name="Donnadieu C."/>
            <person name="Faraut T."/>
            <person name="Fievet G."/>
            <person name="Helmstetter N."/>
            <person name="King M."/>
            <person name="Knapp S.J."/>
            <person name="Lai Z."/>
            <person name="Le Paslier M.C."/>
            <person name="Lippi Y."/>
            <person name="Lorenzon L."/>
            <person name="Mandel J.R."/>
            <person name="Marage G."/>
            <person name="Marchand G."/>
            <person name="Marquand E."/>
            <person name="Bret-Mestries E."/>
            <person name="Morien E."/>
            <person name="Nambeesan S."/>
            <person name="Nguyen T."/>
            <person name="Pegot-Espagnet P."/>
            <person name="Pouilly N."/>
            <person name="Raftis F."/>
            <person name="Sallet E."/>
            <person name="Schiex T."/>
            <person name="Thomas J."/>
            <person name="Vandecasteele C."/>
            <person name="Vares D."/>
            <person name="Vear F."/>
            <person name="Vautrin S."/>
            <person name="Crespi M."/>
            <person name="Mangin B."/>
            <person name="Burke J.M."/>
            <person name="Salse J."/>
            <person name="Munos S."/>
            <person name="Vincourt P."/>
            <person name="Rieseberg L.H."/>
            <person name="Langlade N.B."/>
        </authorList>
    </citation>
    <scope>NUCLEOTIDE SEQUENCE [LARGE SCALE GENOMIC DNA]</scope>
    <source>
        <strain evidence="4">cv. SF193</strain>
    </source>
</reference>
<feature type="transmembrane region" description="Helical" evidence="2">
    <location>
        <begin position="129"/>
        <end position="150"/>
    </location>
</feature>
<organism evidence="3 4">
    <name type="scientific">Helianthus annuus</name>
    <name type="common">Common sunflower</name>
    <dbReference type="NCBI Taxonomy" id="4232"/>
    <lineage>
        <taxon>Eukaryota</taxon>
        <taxon>Viridiplantae</taxon>
        <taxon>Streptophyta</taxon>
        <taxon>Embryophyta</taxon>
        <taxon>Tracheophyta</taxon>
        <taxon>Spermatophyta</taxon>
        <taxon>Magnoliopsida</taxon>
        <taxon>eudicotyledons</taxon>
        <taxon>Gunneridae</taxon>
        <taxon>Pentapetalae</taxon>
        <taxon>asterids</taxon>
        <taxon>campanulids</taxon>
        <taxon>Asterales</taxon>
        <taxon>Asteraceae</taxon>
        <taxon>Asteroideae</taxon>
        <taxon>Heliantheae alliance</taxon>
        <taxon>Heliantheae</taxon>
        <taxon>Helianthus</taxon>
    </lineage>
</organism>
<evidence type="ECO:0000256" key="2">
    <source>
        <dbReference type="SAM" id="Phobius"/>
    </source>
</evidence>
<proteinExistence type="predicted"/>
<sequence>MASEGGHTNDATARRRRIAEKGSDRLALITGGRAPNPPPTSAEASSLHSSNASLTDENMSEIGGSKVQPVSRKSESTKIEAPSENRSCPPKSKHDSSSKMKIYLYKTVSPSQLQPAILASQDTRRKCSFFAGIVALLSYLGFPILGSYIIRSIILSRPLVLLLFINVSITVGPLLLDAMMLIQKELNNPREEADLPDNMGSPFEWGMLFKAGLSALFMDSCIYSVVVICATSLFQKFGL</sequence>
<dbReference type="PANTHER" id="PTHR35469:SF6">
    <property type="entry name" value="AMINO ACID TRANSPORTER TRANSMEMBRANE DOMAIN-CONTAINING PROTEIN"/>
    <property type="match status" value="1"/>
</dbReference>
<feature type="transmembrane region" description="Helical" evidence="2">
    <location>
        <begin position="159"/>
        <end position="182"/>
    </location>
</feature>
<feature type="region of interest" description="Disordered" evidence="1">
    <location>
        <begin position="1"/>
        <end position="97"/>
    </location>
</feature>
<evidence type="ECO:0000313" key="4">
    <source>
        <dbReference type="Proteomes" id="UP000215914"/>
    </source>
</evidence>